<dbReference type="GO" id="GO:0005829">
    <property type="term" value="C:cytosol"/>
    <property type="evidence" value="ECO:0007669"/>
    <property type="project" value="TreeGrafter"/>
</dbReference>
<comment type="subcellular location">
    <subcellularLocation>
        <location evidence="7">Cytoplasm</location>
    </subcellularLocation>
</comment>
<evidence type="ECO:0000256" key="3">
    <source>
        <dbReference type="ARBA" id="ARBA00022432"/>
    </source>
</evidence>
<dbReference type="GO" id="GO:0097367">
    <property type="term" value="F:carbohydrate derivative binding"/>
    <property type="evidence" value="ECO:0007669"/>
    <property type="project" value="InterPro"/>
</dbReference>
<accession>A0A451D654</accession>
<evidence type="ECO:0000256" key="2">
    <source>
        <dbReference type="ARBA" id="ARBA00006604"/>
    </source>
</evidence>
<name>A0A451D654_9GAMM</name>
<sequence>MKNINPTKTFAWQQLKNHFIDIKNIQMKDFFNIDKERFSNYSLFFEDEIFLDFSKNRINYETLRLLFMLARECYLSNAIQSMFLGDKINKTENRSVLHTALRNQLNNNIVVDNINIMAMIKEELKKIKKFSNSIINGDWKGYTGKSISDVVNIGIGGSHLGPYMVTESLKYYKNHLNIHYVSNIDGTEVVEVLKRINLETTIFLINSKSFSTIETISNADYLKNWCFLRTKCKEYFTRHFFALCENITAALNFGIHDKNIFKFWKWVGGRYSLWSASGLSIVLSIGFKNFESLLYGSYMMDQHFLHQELSHNIPVVLALISIWYTNFFNIETEAIFPYDTYMHAFPEYLQQSYMESNGKSIDRNGKLVTWKTSPIIWGHSGTNSQHSFFQLLHQGTMFVPCDFIIPAISHNSVNDHHEKLLSNFLAQTQSLAFGNNIDINSKTIFNSIISNNKISYKYCPGNKPTNSIMLKKITPYSLGALVALYEHKIFVQGIILNIFSFDQWGVELGKLVANSIFNDFFKKNINNSYDSSTEGLVRIYKKWSNI</sequence>
<dbReference type="InterPro" id="IPR023096">
    <property type="entry name" value="G6P_Isomerase_C"/>
</dbReference>
<feature type="active site" description="Proton donor" evidence="7">
    <location>
        <position position="355"/>
    </location>
</feature>
<dbReference type="Gene3D" id="1.10.1390.10">
    <property type="match status" value="1"/>
</dbReference>
<gene>
    <name evidence="7 9" type="primary">pgi</name>
    <name evidence="9" type="ORF">BUCIKOCA2762_381</name>
</gene>
<feature type="active site" evidence="7">
    <location>
        <position position="386"/>
    </location>
</feature>
<dbReference type="PANTHER" id="PTHR11469">
    <property type="entry name" value="GLUCOSE-6-PHOSPHATE ISOMERASE"/>
    <property type="match status" value="1"/>
</dbReference>
<evidence type="ECO:0000256" key="8">
    <source>
        <dbReference type="RuleBase" id="RU000612"/>
    </source>
</evidence>
<evidence type="ECO:0000256" key="7">
    <source>
        <dbReference type="HAMAP-Rule" id="MF_00473"/>
    </source>
</evidence>
<dbReference type="InterPro" id="IPR035482">
    <property type="entry name" value="SIS_PGI_2"/>
</dbReference>
<comment type="pathway">
    <text evidence="1 7 8">Carbohydrate degradation; glycolysis; D-glyceraldehyde 3-phosphate and glycerone phosphate from D-glucose: step 2/4.</text>
</comment>
<dbReference type="Pfam" id="PF00342">
    <property type="entry name" value="PGI"/>
    <property type="match status" value="1"/>
</dbReference>
<dbReference type="GO" id="GO:0048029">
    <property type="term" value="F:monosaccharide binding"/>
    <property type="evidence" value="ECO:0007669"/>
    <property type="project" value="TreeGrafter"/>
</dbReference>
<dbReference type="RefSeq" id="WP_154028884.1">
    <property type="nucleotide sequence ID" value="NZ_LR217707.1"/>
</dbReference>
<dbReference type="PROSITE" id="PS00174">
    <property type="entry name" value="P_GLUCOSE_ISOMERASE_2"/>
    <property type="match status" value="1"/>
</dbReference>
<evidence type="ECO:0000256" key="1">
    <source>
        <dbReference type="ARBA" id="ARBA00004926"/>
    </source>
</evidence>
<dbReference type="SUPFAM" id="SSF53697">
    <property type="entry name" value="SIS domain"/>
    <property type="match status" value="1"/>
</dbReference>
<evidence type="ECO:0000313" key="9">
    <source>
        <dbReference type="EMBL" id="VFP81277.1"/>
    </source>
</evidence>
<comment type="catalytic activity">
    <reaction evidence="6 7 8">
        <text>alpha-D-glucose 6-phosphate = beta-D-fructose 6-phosphate</text>
        <dbReference type="Rhea" id="RHEA:11816"/>
        <dbReference type="ChEBI" id="CHEBI:57634"/>
        <dbReference type="ChEBI" id="CHEBI:58225"/>
        <dbReference type="EC" id="5.3.1.9"/>
    </reaction>
</comment>
<comment type="function">
    <text evidence="7">Catalyzes the reversible isomerization of glucose-6-phosphate to fructose-6-phosphate.</text>
</comment>
<keyword evidence="3 7" id="KW-0312">Gluconeogenesis</keyword>
<comment type="similarity">
    <text evidence="2 7 8">Belongs to the GPI family.</text>
</comment>
<dbReference type="HAMAP" id="MF_00473">
    <property type="entry name" value="G6P_isomerase"/>
    <property type="match status" value="1"/>
</dbReference>
<dbReference type="UniPathway" id="UPA00109">
    <property type="reaction ID" value="UER00181"/>
</dbReference>
<dbReference type="Gene3D" id="3.40.50.10490">
    <property type="entry name" value="Glucose-6-phosphate isomerase like protein, domain 1"/>
    <property type="match status" value="2"/>
</dbReference>
<dbReference type="GO" id="GO:0006094">
    <property type="term" value="P:gluconeogenesis"/>
    <property type="evidence" value="ECO:0007669"/>
    <property type="project" value="UniProtKB-UniRule"/>
</dbReference>
<evidence type="ECO:0000256" key="4">
    <source>
        <dbReference type="ARBA" id="ARBA00023152"/>
    </source>
</evidence>
<reference evidence="9 10" key="1">
    <citation type="submission" date="2019-02" db="EMBL/GenBank/DDBJ databases">
        <authorList>
            <person name="Manzano-Marin A."/>
            <person name="Manzano-Marin A."/>
        </authorList>
    </citation>
    <scope>NUCLEOTIDE SEQUENCE [LARGE SCALE GENOMIC DNA]</scope>
    <source>
        <strain evidence="9 10">BuCikochiana</strain>
    </source>
</reference>
<dbReference type="InterPro" id="IPR001672">
    <property type="entry name" value="G6P_Isomerase"/>
</dbReference>
<evidence type="ECO:0000256" key="6">
    <source>
        <dbReference type="ARBA" id="ARBA00029321"/>
    </source>
</evidence>
<keyword evidence="4 7" id="KW-0324">Glycolysis</keyword>
<dbReference type="AlphaFoldDB" id="A0A451D654"/>
<dbReference type="PANTHER" id="PTHR11469:SF1">
    <property type="entry name" value="GLUCOSE-6-PHOSPHATE ISOMERASE"/>
    <property type="match status" value="1"/>
</dbReference>
<protein>
    <recommendedName>
        <fullName evidence="7">Glucose-6-phosphate isomerase</fullName>
        <shortName evidence="7">GPI</shortName>
        <ecNumber evidence="7">5.3.1.9</ecNumber>
    </recommendedName>
    <alternativeName>
        <fullName evidence="7">Phosphoglucose isomerase</fullName>
        <shortName evidence="7">PGI</shortName>
    </alternativeName>
    <alternativeName>
        <fullName evidence="7">Phosphohexose isomerase</fullName>
        <shortName evidence="7">PHI</shortName>
    </alternativeName>
</protein>
<dbReference type="EMBL" id="LR217707">
    <property type="protein sequence ID" value="VFP81277.1"/>
    <property type="molecule type" value="Genomic_DNA"/>
</dbReference>
<dbReference type="GO" id="GO:0006096">
    <property type="term" value="P:glycolytic process"/>
    <property type="evidence" value="ECO:0007669"/>
    <property type="project" value="UniProtKB-UniRule"/>
</dbReference>
<organism evidence="9 10">
    <name type="scientific">Buchnera aphidicola</name>
    <name type="common">Cinara kochiana kochiana</name>
    <dbReference type="NCBI Taxonomy" id="2518976"/>
    <lineage>
        <taxon>Bacteria</taxon>
        <taxon>Pseudomonadati</taxon>
        <taxon>Pseudomonadota</taxon>
        <taxon>Gammaproteobacteria</taxon>
        <taxon>Enterobacterales</taxon>
        <taxon>Erwiniaceae</taxon>
        <taxon>Buchnera</taxon>
    </lineage>
</organism>
<keyword evidence="5 7" id="KW-0413">Isomerase</keyword>
<dbReference type="GO" id="GO:0051156">
    <property type="term" value="P:glucose 6-phosphate metabolic process"/>
    <property type="evidence" value="ECO:0007669"/>
    <property type="project" value="TreeGrafter"/>
</dbReference>
<dbReference type="GO" id="GO:0004347">
    <property type="term" value="F:glucose-6-phosphate isomerase activity"/>
    <property type="evidence" value="ECO:0007669"/>
    <property type="project" value="UniProtKB-UniRule"/>
</dbReference>
<keyword evidence="7" id="KW-0963">Cytoplasm</keyword>
<comment type="pathway">
    <text evidence="7">Carbohydrate biosynthesis; gluconeogenesis.</text>
</comment>
<dbReference type="Proteomes" id="UP000294380">
    <property type="component" value="Chromosome"/>
</dbReference>
<dbReference type="OrthoDB" id="140919at2"/>
<dbReference type="EC" id="5.3.1.9" evidence="7"/>
<dbReference type="PROSITE" id="PS51463">
    <property type="entry name" value="P_GLUCOSE_ISOMERASE_3"/>
    <property type="match status" value="1"/>
</dbReference>
<proteinExistence type="inferred from homology"/>
<dbReference type="InterPro" id="IPR035476">
    <property type="entry name" value="SIS_PGI_1"/>
</dbReference>
<dbReference type="CDD" id="cd05016">
    <property type="entry name" value="SIS_PGI_2"/>
    <property type="match status" value="1"/>
</dbReference>
<dbReference type="CDD" id="cd05015">
    <property type="entry name" value="SIS_PGI_1"/>
    <property type="match status" value="1"/>
</dbReference>
<dbReference type="UniPathway" id="UPA00138"/>
<dbReference type="InterPro" id="IPR046348">
    <property type="entry name" value="SIS_dom_sf"/>
</dbReference>
<dbReference type="InterPro" id="IPR018189">
    <property type="entry name" value="Phosphoglucose_isomerase_CS"/>
</dbReference>
<evidence type="ECO:0000313" key="10">
    <source>
        <dbReference type="Proteomes" id="UP000294380"/>
    </source>
</evidence>
<dbReference type="NCBIfam" id="NF001211">
    <property type="entry name" value="PRK00179.1"/>
    <property type="match status" value="1"/>
</dbReference>
<evidence type="ECO:0000256" key="5">
    <source>
        <dbReference type="ARBA" id="ARBA00023235"/>
    </source>
</evidence>
<feature type="active site" evidence="7">
    <location>
        <position position="510"/>
    </location>
</feature>
<dbReference type="PRINTS" id="PR00662">
    <property type="entry name" value="G6PISOMERASE"/>
</dbReference>